<keyword evidence="1" id="KW-0812">Transmembrane</keyword>
<feature type="transmembrane region" description="Helical" evidence="1">
    <location>
        <begin position="122"/>
        <end position="142"/>
    </location>
</feature>
<dbReference type="EMBL" id="HBUE01338927">
    <property type="protein sequence ID" value="CAG6597553.1"/>
    <property type="molecule type" value="Transcribed_RNA"/>
</dbReference>
<feature type="transmembrane region" description="Helical" evidence="1">
    <location>
        <begin position="87"/>
        <end position="116"/>
    </location>
</feature>
<dbReference type="AlphaFoldDB" id="A0A8D8KWR1"/>
<keyword evidence="1" id="KW-0472">Membrane</keyword>
<protein>
    <submittedName>
        <fullName evidence="2">(northern house mosquito) hypothetical protein</fullName>
    </submittedName>
</protein>
<sequence>MNGSPRAPQWRWLKLLHSPDADRNLLGGQGCDRVTLQAALVPVVADFSSSSAARARSLRSIPLTVAAMVTMTRTRLGSILKLSSFAFLLRGTVILPSLAVCVCLCLSVCLGVLHLLFKCRHFFTALLLPLLLAGSCGALHVARTKSRFH</sequence>
<evidence type="ECO:0000313" key="2">
    <source>
        <dbReference type="EMBL" id="CAG6597553.1"/>
    </source>
</evidence>
<proteinExistence type="predicted"/>
<name>A0A8D8KWR1_CULPI</name>
<dbReference type="EMBL" id="HBUE01232096">
    <property type="protein sequence ID" value="CAG6545408.1"/>
    <property type="molecule type" value="Transcribed_RNA"/>
</dbReference>
<organism evidence="2">
    <name type="scientific">Culex pipiens</name>
    <name type="common">House mosquito</name>
    <dbReference type="NCBI Taxonomy" id="7175"/>
    <lineage>
        <taxon>Eukaryota</taxon>
        <taxon>Metazoa</taxon>
        <taxon>Ecdysozoa</taxon>
        <taxon>Arthropoda</taxon>
        <taxon>Hexapoda</taxon>
        <taxon>Insecta</taxon>
        <taxon>Pterygota</taxon>
        <taxon>Neoptera</taxon>
        <taxon>Endopterygota</taxon>
        <taxon>Diptera</taxon>
        <taxon>Nematocera</taxon>
        <taxon>Culicoidea</taxon>
        <taxon>Culicidae</taxon>
        <taxon>Culicinae</taxon>
        <taxon>Culicini</taxon>
        <taxon>Culex</taxon>
        <taxon>Culex</taxon>
    </lineage>
</organism>
<accession>A0A8D8KWR1</accession>
<evidence type="ECO:0000256" key="1">
    <source>
        <dbReference type="SAM" id="Phobius"/>
    </source>
</evidence>
<reference evidence="2" key="1">
    <citation type="submission" date="2021-05" db="EMBL/GenBank/DDBJ databases">
        <authorList>
            <person name="Alioto T."/>
            <person name="Alioto T."/>
            <person name="Gomez Garrido J."/>
        </authorList>
    </citation>
    <scope>NUCLEOTIDE SEQUENCE</scope>
</reference>
<keyword evidence="1" id="KW-1133">Transmembrane helix</keyword>